<protein>
    <submittedName>
        <fullName evidence="2">Uncharacterized protein</fullName>
    </submittedName>
</protein>
<feature type="region of interest" description="Disordered" evidence="1">
    <location>
        <begin position="71"/>
        <end position="133"/>
    </location>
</feature>
<keyword evidence="3" id="KW-1185">Reference proteome</keyword>
<dbReference type="PROSITE" id="PS51257">
    <property type="entry name" value="PROKAR_LIPOPROTEIN"/>
    <property type="match status" value="1"/>
</dbReference>
<gene>
    <name evidence="2" type="ORF">BJ875DRAFT_52940</name>
</gene>
<comment type="caution">
    <text evidence="2">The sequence shown here is derived from an EMBL/GenBank/DDBJ whole genome shotgun (WGS) entry which is preliminary data.</text>
</comment>
<dbReference type="AlphaFoldDB" id="A0A9P8C4I6"/>
<evidence type="ECO:0000256" key="1">
    <source>
        <dbReference type="SAM" id="MobiDB-lite"/>
    </source>
</evidence>
<dbReference type="EMBL" id="MU251510">
    <property type="protein sequence ID" value="KAG9233220.1"/>
    <property type="molecule type" value="Genomic_DNA"/>
</dbReference>
<sequence>MGLMRVKRKYQAFPFLFIYTTCHLSCSTHITISCCHPSKRSSAPRRQLTGYTHMFRNQSPPIGESLNMSSHLFPASTSLNPPSHSALPKSKVLGHLSNAHRLNPKHRHQSASTQNPLTEHSQVPRNVLPQLRS</sequence>
<dbReference type="Proteomes" id="UP000824998">
    <property type="component" value="Unassembled WGS sequence"/>
</dbReference>
<accession>A0A9P8C4I6</accession>
<reference evidence="2" key="1">
    <citation type="journal article" date="2021" name="IMA Fungus">
        <title>Genomic characterization of three marine fungi, including Emericellopsis atlantica sp. nov. with signatures of a generalist lifestyle and marine biomass degradation.</title>
        <authorList>
            <person name="Hagestad O.C."/>
            <person name="Hou L."/>
            <person name="Andersen J.H."/>
            <person name="Hansen E.H."/>
            <person name="Altermark B."/>
            <person name="Li C."/>
            <person name="Kuhnert E."/>
            <person name="Cox R.J."/>
            <person name="Crous P.W."/>
            <person name="Spatafora J.W."/>
            <person name="Lail K."/>
            <person name="Amirebrahimi M."/>
            <person name="Lipzen A."/>
            <person name="Pangilinan J."/>
            <person name="Andreopoulos W."/>
            <person name="Hayes R.D."/>
            <person name="Ng V."/>
            <person name="Grigoriev I.V."/>
            <person name="Jackson S.A."/>
            <person name="Sutton T.D.S."/>
            <person name="Dobson A.D.W."/>
            <person name="Rama T."/>
        </authorList>
    </citation>
    <scope>NUCLEOTIDE SEQUENCE</scope>
    <source>
        <strain evidence="2">TRa018bII</strain>
    </source>
</reference>
<evidence type="ECO:0000313" key="3">
    <source>
        <dbReference type="Proteomes" id="UP000824998"/>
    </source>
</evidence>
<evidence type="ECO:0000313" key="2">
    <source>
        <dbReference type="EMBL" id="KAG9233220.1"/>
    </source>
</evidence>
<organism evidence="2 3">
    <name type="scientific">Amylocarpus encephaloides</name>
    <dbReference type="NCBI Taxonomy" id="45428"/>
    <lineage>
        <taxon>Eukaryota</taxon>
        <taxon>Fungi</taxon>
        <taxon>Dikarya</taxon>
        <taxon>Ascomycota</taxon>
        <taxon>Pezizomycotina</taxon>
        <taxon>Leotiomycetes</taxon>
        <taxon>Helotiales</taxon>
        <taxon>Helotiales incertae sedis</taxon>
        <taxon>Amylocarpus</taxon>
    </lineage>
</organism>
<feature type="compositionally biased region" description="Polar residues" evidence="1">
    <location>
        <begin position="110"/>
        <end position="124"/>
    </location>
</feature>
<proteinExistence type="predicted"/>
<name>A0A9P8C4I6_9HELO</name>
<feature type="compositionally biased region" description="Polar residues" evidence="1">
    <location>
        <begin position="71"/>
        <end position="83"/>
    </location>
</feature>